<dbReference type="GO" id="GO:0016459">
    <property type="term" value="C:myosin complex"/>
    <property type="evidence" value="ECO:0007669"/>
    <property type="project" value="UniProtKB-KW"/>
</dbReference>
<evidence type="ECO:0000256" key="7">
    <source>
        <dbReference type="SAM" id="Coils"/>
    </source>
</evidence>
<feature type="region of interest" description="Actin-binding" evidence="6">
    <location>
        <begin position="291"/>
        <end position="313"/>
    </location>
</feature>
<comment type="caution">
    <text evidence="10">The sequence shown here is derived from an EMBL/GenBank/DDBJ whole genome shotgun (WGS) entry which is preliminary data.</text>
</comment>
<keyword evidence="5 6" id="KW-0009">Actin-binding</keyword>
<dbReference type="GO" id="GO:0016020">
    <property type="term" value="C:membrane"/>
    <property type="evidence" value="ECO:0007669"/>
    <property type="project" value="TreeGrafter"/>
</dbReference>
<evidence type="ECO:0000256" key="3">
    <source>
        <dbReference type="ARBA" id="ARBA00022840"/>
    </source>
</evidence>
<dbReference type="PROSITE" id="PS50096">
    <property type="entry name" value="IQ"/>
    <property type="match status" value="1"/>
</dbReference>
<dbReference type="FunFam" id="1.20.5.190:FF:000001">
    <property type="entry name" value="unconventional myosin-Va"/>
    <property type="match status" value="1"/>
</dbReference>
<dbReference type="EMBL" id="BPLR01018601">
    <property type="protein sequence ID" value="GIZ00920.1"/>
    <property type="molecule type" value="Genomic_DNA"/>
</dbReference>
<accession>A0AAV4Y3B8</accession>
<keyword evidence="3" id="KW-0067">ATP-binding</keyword>
<dbReference type="InterPro" id="IPR027417">
    <property type="entry name" value="P-loop_NTPase"/>
</dbReference>
<gene>
    <name evidence="10" type="primary">MYO5B</name>
    <name evidence="10" type="ORF">CEXT_571841</name>
</gene>
<dbReference type="GO" id="GO:0005524">
    <property type="term" value="F:ATP binding"/>
    <property type="evidence" value="ECO:0007669"/>
    <property type="project" value="UniProtKB-KW"/>
</dbReference>
<evidence type="ECO:0000313" key="10">
    <source>
        <dbReference type="EMBL" id="GIZ00920.1"/>
    </source>
</evidence>
<organism evidence="10 11">
    <name type="scientific">Caerostris extrusa</name>
    <name type="common">Bark spider</name>
    <name type="synonym">Caerostris bankana</name>
    <dbReference type="NCBI Taxonomy" id="172846"/>
    <lineage>
        <taxon>Eukaryota</taxon>
        <taxon>Metazoa</taxon>
        <taxon>Ecdysozoa</taxon>
        <taxon>Arthropoda</taxon>
        <taxon>Chelicerata</taxon>
        <taxon>Arachnida</taxon>
        <taxon>Araneae</taxon>
        <taxon>Araneomorphae</taxon>
        <taxon>Entelegynae</taxon>
        <taxon>Araneoidea</taxon>
        <taxon>Araneidae</taxon>
        <taxon>Caerostris</taxon>
    </lineage>
</organism>
<dbReference type="SMART" id="SM00242">
    <property type="entry name" value="MYSc"/>
    <property type="match status" value="1"/>
</dbReference>
<dbReference type="GO" id="GO:0005737">
    <property type="term" value="C:cytoplasm"/>
    <property type="evidence" value="ECO:0007669"/>
    <property type="project" value="TreeGrafter"/>
</dbReference>
<dbReference type="Gene3D" id="1.20.120.720">
    <property type="entry name" value="Myosin VI head, motor domain, U50 subdomain"/>
    <property type="match status" value="1"/>
</dbReference>
<dbReference type="AlphaFoldDB" id="A0AAV4Y3B8"/>
<evidence type="ECO:0000256" key="4">
    <source>
        <dbReference type="ARBA" id="ARBA00023054"/>
    </source>
</evidence>
<evidence type="ECO:0000259" key="9">
    <source>
        <dbReference type="PROSITE" id="PS51456"/>
    </source>
</evidence>
<feature type="coiled-coil region" evidence="7">
    <location>
        <begin position="580"/>
        <end position="676"/>
    </location>
</feature>
<keyword evidence="6" id="KW-0505">Motor protein</keyword>
<dbReference type="GO" id="GO:0051015">
    <property type="term" value="F:actin filament binding"/>
    <property type="evidence" value="ECO:0007669"/>
    <property type="project" value="TreeGrafter"/>
</dbReference>
<dbReference type="InterPro" id="IPR001609">
    <property type="entry name" value="Myosin_head_motor_dom-like"/>
</dbReference>
<feature type="chain" id="PRO_5043932577" evidence="8">
    <location>
        <begin position="27"/>
        <end position="753"/>
    </location>
</feature>
<dbReference type="PANTHER" id="PTHR13140">
    <property type="entry name" value="MYOSIN"/>
    <property type="match status" value="1"/>
</dbReference>
<evidence type="ECO:0000256" key="5">
    <source>
        <dbReference type="ARBA" id="ARBA00023203"/>
    </source>
</evidence>
<dbReference type="FunFam" id="1.20.58.530:FF:000002">
    <property type="entry name" value="Class V myosin"/>
    <property type="match status" value="1"/>
</dbReference>
<dbReference type="SMART" id="SM00015">
    <property type="entry name" value="IQ"/>
    <property type="match status" value="2"/>
</dbReference>
<keyword evidence="8" id="KW-0732">Signal</keyword>
<evidence type="ECO:0000256" key="6">
    <source>
        <dbReference type="PROSITE-ProRule" id="PRU00782"/>
    </source>
</evidence>
<dbReference type="SUPFAM" id="SSF52540">
    <property type="entry name" value="P-loop containing nucleoside triphosphate hydrolases"/>
    <property type="match status" value="1"/>
</dbReference>
<dbReference type="GO" id="GO:0000146">
    <property type="term" value="F:microfilament motor activity"/>
    <property type="evidence" value="ECO:0007669"/>
    <property type="project" value="TreeGrafter"/>
</dbReference>
<evidence type="ECO:0000256" key="1">
    <source>
        <dbReference type="ARBA" id="ARBA00022737"/>
    </source>
</evidence>
<dbReference type="Gene3D" id="1.20.58.530">
    <property type="match status" value="1"/>
</dbReference>
<keyword evidence="11" id="KW-1185">Reference proteome</keyword>
<dbReference type="GO" id="GO:0007015">
    <property type="term" value="P:actin filament organization"/>
    <property type="evidence" value="ECO:0007669"/>
    <property type="project" value="TreeGrafter"/>
</dbReference>
<keyword evidence="4 7" id="KW-0175">Coiled coil</keyword>
<keyword evidence="1" id="KW-0677">Repeat</keyword>
<feature type="signal peptide" evidence="8">
    <location>
        <begin position="1"/>
        <end position="26"/>
    </location>
</feature>
<dbReference type="Pfam" id="PF00063">
    <property type="entry name" value="Myosin_head"/>
    <property type="match status" value="1"/>
</dbReference>
<name>A0AAV4Y3B8_CAEEX</name>
<evidence type="ECO:0000313" key="11">
    <source>
        <dbReference type="Proteomes" id="UP001054945"/>
    </source>
</evidence>
<dbReference type="Gene3D" id="1.20.5.190">
    <property type="match status" value="1"/>
</dbReference>
<comment type="similarity">
    <text evidence="6">Belongs to the TRAFAC class myosin-kinesin ATPase superfamily. Myosin family.</text>
</comment>
<dbReference type="PRINTS" id="PR00193">
    <property type="entry name" value="MYOSINHEAVY"/>
</dbReference>
<keyword evidence="2" id="KW-0547">Nucleotide-binding</keyword>
<reference evidence="10 11" key="1">
    <citation type="submission" date="2021-06" db="EMBL/GenBank/DDBJ databases">
        <title>Caerostris extrusa draft genome.</title>
        <authorList>
            <person name="Kono N."/>
            <person name="Arakawa K."/>
        </authorList>
    </citation>
    <scope>NUCLEOTIDE SEQUENCE [LARGE SCALE GENOMIC DNA]</scope>
</reference>
<dbReference type="PROSITE" id="PS51456">
    <property type="entry name" value="MYOSIN_MOTOR"/>
    <property type="match status" value="1"/>
</dbReference>
<evidence type="ECO:0000256" key="2">
    <source>
        <dbReference type="ARBA" id="ARBA00022741"/>
    </source>
</evidence>
<dbReference type="Proteomes" id="UP001054945">
    <property type="component" value="Unassembled WGS sequence"/>
</dbReference>
<proteinExistence type="inferred from homology"/>
<dbReference type="InterPro" id="IPR000048">
    <property type="entry name" value="IQ_motif_EF-hand-BS"/>
</dbReference>
<dbReference type="Gene3D" id="6.20.240.20">
    <property type="match status" value="1"/>
</dbReference>
<evidence type="ECO:0000256" key="8">
    <source>
        <dbReference type="SAM" id="SignalP"/>
    </source>
</evidence>
<dbReference type="Pfam" id="PF00612">
    <property type="entry name" value="IQ"/>
    <property type="match status" value="2"/>
</dbReference>
<dbReference type="PANTHER" id="PTHR13140:SF706">
    <property type="entry name" value="DILUTE CLASS UNCONVENTIONAL MYOSIN, ISOFORM C"/>
    <property type="match status" value="1"/>
</dbReference>
<sequence>MIQTAPSFLTVIPHLLTMCDLLGVECDQMSVWLCNRKIQSMREVITMQLPHIQALFARDALAKHIYAQLFEWIVQQINKSLATNKKSSQIHWGARHIYGFETFEINSFEQFCINYANEKLQQQFNMHVFKLEQEEYVREQIEWKFIDFYDNQPCIDLIESKLGILDLLDEECKMPKGSDETWCQKLFAQCKKWKHFEKPRLSNTAFILHHFADKVKYEVSGFLQKNRDTVMEEHLQILKASQFELVAELFEEGKSDSKLKPVAKIRSAAPPIKGSQKQHKKTVGSQFRDSLGLLMSTLNATTPHYVRCIKPNDQKWLFCLSLTVLYNSSGHVVGSIKISLNRYRVLTSSKDIRRSDLKITCQKILENLVREEDKFQFGKPKFSLTLVRWVYLEKLRCRQAACLCRHGAEAYSRLAVSSQVYPDQKNCCSHSKSIQGLLARRSKIAGVYYILTQNTCSHYYSKDYSYVCEAETVPPRTEKQSFGPKQLLEANGLGSDTRKCDKNAAAVIIQKHARGFLSRRQYRKSHMSVIICQSAIRRWFARKEFKKLKIPPYKGKPLDFQTIFGGETVDVYFRLKAKSVEHVKKLNKGLENKIISLQQKIEELLRENKNLQTKQVDTKEVSAQNEKVKQLEETVRAYDNRVLELVQTVAELRAENENLRSEKEDLRTEKDLLKLEKDEVCPERERLLLEIFCRTGCLSKAAKREMPRLSSVHRTLQGEMSRVRGDIVAHLPMSVWAVSVVMRHRNLPQIHDE</sequence>
<comment type="caution">
    <text evidence="6">Lacks conserved residue(s) required for the propagation of feature annotation.</text>
</comment>
<feature type="domain" description="Myosin motor" evidence="9">
    <location>
        <begin position="1"/>
        <end position="315"/>
    </location>
</feature>
<protein>
    <submittedName>
        <fullName evidence="10">Unconventional myosin-Vb</fullName>
    </submittedName>
</protein>
<keyword evidence="6" id="KW-0518">Myosin</keyword>